<name>A0ABT4ULG1_9BACT</name>
<feature type="transmembrane region" description="Helical" evidence="1">
    <location>
        <begin position="40"/>
        <end position="58"/>
    </location>
</feature>
<keyword evidence="1" id="KW-0472">Membrane</keyword>
<evidence type="ECO:0000313" key="2">
    <source>
        <dbReference type="EMBL" id="MDA3615676.1"/>
    </source>
</evidence>
<feature type="transmembrane region" description="Helical" evidence="1">
    <location>
        <begin position="94"/>
        <end position="113"/>
    </location>
</feature>
<reference evidence="2 3" key="1">
    <citation type="submission" date="2022-12" db="EMBL/GenBank/DDBJ databases">
        <title>Chitinophagaceae gen. sp. nov., a new member of the family Chitinophagaceae, isolated from soil in a chemical factory.</title>
        <authorList>
            <person name="Ke Z."/>
        </authorList>
    </citation>
    <scope>NUCLEOTIDE SEQUENCE [LARGE SCALE GENOMIC DNA]</scope>
    <source>
        <strain evidence="2 3">LY-5</strain>
    </source>
</reference>
<evidence type="ECO:0008006" key="4">
    <source>
        <dbReference type="Google" id="ProtNLM"/>
    </source>
</evidence>
<protein>
    <recommendedName>
        <fullName evidence="4">HTTM domain-containing protein</fullName>
    </recommendedName>
</protein>
<evidence type="ECO:0000256" key="1">
    <source>
        <dbReference type="SAM" id="Phobius"/>
    </source>
</evidence>
<proteinExistence type="predicted"/>
<accession>A0ABT4ULG1</accession>
<dbReference type="EMBL" id="JAQGEF010000015">
    <property type="protein sequence ID" value="MDA3615676.1"/>
    <property type="molecule type" value="Genomic_DNA"/>
</dbReference>
<feature type="transmembrane region" description="Helical" evidence="1">
    <location>
        <begin position="199"/>
        <end position="226"/>
    </location>
</feature>
<organism evidence="2 3">
    <name type="scientific">Polluticaenibacter yanchengensis</name>
    <dbReference type="NCBI Taxonomy" id="3014562"/>
    <lineage>
        <taxon>Bacteria</taxon>
        <taxon>Pseudomonadati</taxon>
        <taxon>Bacteroidota</taxon>
        <taxon>Chitinophagia</taxon>
        <taxon>Chitinophagales</taxon>
        <taxon>Chitinophagaceae</taxon>
        <taxon>Polluticaenibacter</taxon>
    </lineage>
</organism>
<keyword evidence="1" id="KW-1133">Transmembrane helix</keyword>
<keyword evidence="1" id="KW-0812">Transmembrane</keyword>
<dbReference type="Proteomes" id="UP001210231">
    <property type="component" value="Unassembled WGS sequence"/>
</dbReference>
<gene>
    <name evidence="2" type="ORF">O3P16_12715</name>
</gene>
<feature type="transmembrane region" description="Helical" evidence="1">
    <location>
        <begin position="119"/>
        <end position="137"/>
    </location>
</feature>
<sequence>MLKVRSLFSGGLMNWEISRMRSVSLFRSRLLNYIFHETRFPYFAIFRLIAAILLLTGILSGTHILISLGFAWSFLSYILFTLRTPYGLDGSDQAALLVCLVYSILCISQSANIRLACHIFIAAQLTLVYFTSGWNKLKAKDWRNGNYMWKLFSTSFYGMEKLGAFLEKHKAFASFSSLSIILAETFFFLYWLVPAPYCWFILAALGIFHLLTAITMGLNTFLWAFLAMYPSAVYCRLLYS</sequence>
<keyword evidence="3" id="KW-1185">Reference proteome</keyword>
<feature type="transmembrane region" description="Helical" evidence="1">
    <location>
        <begin position="171"/>
        <end position="193"/>
    </location>
</feature>
<evidence type="ECO:0000313" key="3">
    <source>
        <dbReference type="Proteomes" id="UP001210231"/>
    </source>
</evidence>
<comment type="caution">
    <text evidence="2">The sequence shown here is derived from an EMBL/GenBank/DDBJ whole genome shotgun (WGS) entry which is preliminary data.</text>
</comment>